<comment type="caution">
    <text evidence="2">The sequence shown here is derived from an EMBL/GenBank/DDBJ whole genome shotgun (WGS) entry which is preliminary data.</text>
</comment>
<evidence type="ECO:0008006" key="4">
    <source>
        <dbReference type="Google" id="ProtNLM"/>
    </source>
</evidence>
<feature type="signal peptide" evidence="1">
    <location>
        <begin position="1"/>
        <end position="21"/>
    </location>
</feature>
<accession>A0ABN3L578</accession>
<evidence type="ECO:0000313" key="2">
    <source>
        <dbReference type="EMBL" id="GAA2478014.1"/>
    </source>
</evidence>
<dbReference type="Proteomes" id="UP001501358">
    <property type="component" value="Unassembled WGS sequence"/>
</dbReference>
<reference evidence="2 3" key="1">
    <citation type="journal article" date="2019" name="Int. J. Syst. Evol. Microbiol.">
        <title>The Global Catalogue of Microorganisms (GCM) 10K type strain sequencing project: providing services to taxonomists for standard genome sequencing and annotation.</title>
        <authorList>
            <consortium name="The Broad Institute Genomics Platform"/>
            <consortium name="The Broad Institute Genome Sequencing Center for Infectious Disease"/>
            <person name="Wu L."/>
            <person name="Ma J."/>
        </authorList>
    </citation>
    <scope>NUCLEOTIDE SEQUENCE [LARGE SCALE GENOMIC DNA]</scope>
    <source>
        <strain evidence="2 3">JCM 6307</strain>
    </source>
</reference>
<sequence length="118" mass="12460">MHARQILAGALAALATGTVLAAAPAAAAAPARAANTEVTAWYHTGVHAQATDDSRRISYVTPNGSYSAICWTYGKNINLAGRTSNIWVKLDRTWPRENGYVSAIALTGDRYGGVPNKC</sequence>
<keyword evidence="3" id="KW-1185">Reference proteome</keyword>
<evidence type="ECO:0000256" key="1">
    <source>
        <dbReference type="SAM" id="SignalP"/>
    </source>
</evidence>
<keyword evidence="1" id="KW-0732">Signal</keyword>
<dbReference type="RefSeq" id="WP_344382112.1">
    <property type="nucleotide sequence ID" value="NZ_BAAATA010000005.1"/>
</dbReference>
<name>A0ABN3L578_9ACTN</name>
<protein>
    <recommendedName>
        <fullName evidence="4">SH3 domain-containing protein</fullName>
    </recommendedName>
</protein>
<organism evidence="2 3">
    <name type="scientific">Streptomyces thermolineatus</name>
    <dbReference type="NCBI Taxonomy" id="44033"/>
    <lineage>
        <taxon>Bacteria</taxon>
        <taxon>Bacillati</taxon>
        <taxon>Actinomycetota</taxon>
        <taxon>Actinomycetes</taxon>
        <taxon>Kitasatosporales</taxon>
        <taxon>Streptomycetaceae</taxon>
        <taxon>Streptomyces</taxon>
    </lineage>
</organism>
<gene>
    <name evidence="2" type="ORF">GCM10010406_12690</name>
</gene>
<evidence type="ECO:0000313" key="3">
    <source>
        <dbReference type="Proteomes" id="UP001501358"/>
    </source>
</evidence>
<feature type="chain" id="PRO_5045036204" description="SH3 domain-containing protein" evidence="1">
    <location>
        <begin position="22"/>
        <end position="118"/>
    </location>
</feature>
<dbReference type="EMBL" id="BAAATA010000005">
    <property type="protein sequence ID" value="GAA2478014.1"/>
    <property type="molecule type" value="Genomic_DNA"/>
</dbReference>
<proteinExistence type="predicted"/>